<dbReference type="Pfam" id="PF00300">
    <property type="entry name" value="His_Phos_1"/>
    <property type="match status" value="1"/>
</dbReference>
<evidence type="ECO:0000313" key="3">
    <source>
        <dbReference type="EMBL" id="PZR33751.1"/>
    </source>
</evidence>
<dbReference type="Gene3D" id="3.40.50.1240">
    <property type="entry name" value="Phosphoglycerate mutase-like"/>
    <property type="match status" value="1"/>
</dbReference>
<proteinExistence type="predicted"/>
<dbReference type="SMART" id="SM00855">
    <property type="entry name" value="PGAM"/>
    <property type="match status" value="1"/>
</dbReference>
<dbReference type="AlphaFoldDB" id="A0A2W5X9J9"/>
<evidence type="ECO:0000256" key="1">
    <source>
        <dbReference type="ARBA" id="ARBA00023152"/>
    </source>
</evidence>
<organism evidence="3 4">
    <name type="scientific">Caulobacter segnis</name>
    <dbReference type="NCBI Taxonomy" id="88688"/>
    <lineage>
        <taxon>Bacteria</taxon>
        <taxon>Pseudomonadati</taxon>
        <taxon>Pseudomonadota</taxon>
        <taxon>Alphaproteobacteria</taxon>
        <taxon>Caulobacterales</taxon>
        <taxon>Caulobacteraceae</taxon>
        <taxon>Caulobacter</taxon>
    </lineage>
</organism>
<dbReference type="InterPro" id="IPR001345">
    <property type="entry name" value="PG/BPGM_mutase_AS"/>
</dbReference>
<dbReference type="RefSeq" id="WP_304278424.1">
    <property type="nucleotide sequence ID" value="NZ_QFQZ01000037.1"/>
</dbReference>
<dbReference type="PANTHER" id="PTHR48100">
    <property type="entry name" value="BROAD-SPECIFICITY PHOSPHATASE YOR283W-RELATED"/>
    <property type="match status" value="1"/>
</dbReference>
<dbReference type="GO" id="GO:0016791">
    <property type="term" value="F:phosphatase activity"/>
    <property type="evidence" value="ECO:0007669"/>
    <property type="project" value="TreeGrafter"/>
</dbReference>
<protein>
    <submittedName>
        <fullName evidence="3">Histidine phosphatase family protein</fullName>
    </submittedName>
</protein>
<evidence type="ECO:0000256" key="2">
    <source>
        <dbReference type="ARBA" id="ARBA00023235"/>
    </source>
</evidence>
<reference evidence="3 4" key="1">
    <citation type="submission" date="2017-08" db="EMBL/GenBank/DDBJ databases">
        <title>Infants hospitalized years apart are colonized by the same room-sourced microbial strains.</title>
        <authorList>
            <person name="Brooks B."/>
            <person name="Olm M.R."/>
            <person name="Firek B.A."/>
            <person name="Baker R."/>
            <person name="Thomas B.C."/>
            <person name="Morowitz M.J."/>
            <person name="Banfield J.F."/>
        </authorList>
    </citation>
    <scope>NUCLEOTIDE SEQUENCE [LARGE SCALE GENOMIC DNA]</scope>
    <source>
        <strain evidence="3">S2_003_000_R2_4</strain>
    </source>
</reference>
<dbReference type="GO" id="GO:0005737">
    <property type="term" value="C:cytoplasm"/>
    <property type="evidence" value="ECO:0007669"/>
    <property type="project" value="TreeGrafter"/>
</dbReference>
<dbReference type="CDD" id="cd07067">
    <property type="entry name" value="HP_PGM_like"/>
    <property type="match status" value="1"/>
</dbReference>
<keyword evidence="2" id="KW-0413">Isomerase</keyword>
<dbReference type="InterPro" id="IPR013078">
    <property type="entry name" value="His_Pase_superF_clade-1"/>
</dbReference>
<name>A0A2W5X9J9_9CAUL</name>
<dbReference type="PANTHER" id="PTHR48100:SF1">
    <property type="entry name" value="HISTIDINE PHOSPHATASE FAMILY PROTEIN-RELATED"/>
    <property type="match status" value="1"/>
</dbReference>
<keyword evidence="1" id="KW-0324">Glycolysis</keyword>
<accession>A0A2W5X9J9</accession>
<sequence>MIYLCRHGQTFHNREGRMQGQTESDLTPLGQAQAAAMGELLLDLIRRDPPADWRIVASPLRRARQTAEIIGARLGLPVAFEDRLMEISVGDWSNRLRDEVKSENPALLSDPEWAFKSPGGETYEDIMARLSGWLADQAPEPERRLVVVSHGIAGWMLRGAYAGLPREQVIRLDTPQDAIFRLANGQIDRLSCAPVAEPA</sequence>
<dbReference type="EMBL" id="QFQZ01000037">
    <property type="protein sequence ID" value="PZR33751.1"/>
    <property type="molecule type" value="Genomic_DNA"/>
</dbReference>
<evidence type="ECO:0000313" key="4">
    <source>
        <dbReference type="Proteomes" id="UP000249393"/>
    </source>
</evidence>
<dbReference type="InterPro" id="IPR029033">
    <property type="entry name" value="His_PPase_superfam"/>
</dbReference>
<gene>
    <name evidence="3" type="ORF">DI526_12670</name>
</gene>
<dbReference type="InterPro" id="IPR050275">
    <property type="entry name" value="PGM_Phosphatase"/>
</dbReference>
<dbReference type="SUPFAM" id="SSF53254">
    <property type="entry name" value="Phosphoglycerate mutase-like"/>
    <property type="match status" value="1"/>
</dbReference>
<comment type="caution">
    <text evidence="3">The sequence shown here is derived from an EMBL/GenBank/DDBJ whole genome shotgun (WGS) entry which is preliminary data.</text>
</comment>
<dbReference type="Proteomes" id="UP000249393">
    <property type="component" value="Unassembled WGS sequence"/>
</dbReference>
<dbReference type="PIRSF" id="PIRSF000709">
    <property type="entry name" value="6PFK_2-Ptase"/>
    <property type="match status" value="1"/>
</dbReference>
<dbReference type="PROSITE" id="PS00175">
    <property type="entry name" value="PG_MUTASE"/>
    <property type="match status" value="1"/>
</dbReference>